<reference evidence="1" key="3">
    <citation type="submission" date="2022-06" db="UniProtKB">
        <authorList>
            <consortium name="EnsemblPlants"/>
        </authorList>
    </citation>
    <scope>IDENTIFICATION</scope>
</reference>
<dbReference type="Gramene" id="TuG1812G0500000663.01.T01">
    <property type="protein sequence ID" value="TuG1812G0500000663.01.T01"/>
    <property type="gene ID" value="TuG1812G0500000663.01"/>
</dbReference>
<name>A0A8R7QAK0_TRIUA</name>
<dbReference type="AlphaFoldDB" id="A0A8R7QAK0"/>
<protein>
    <submittedName>
        <fullName evidence="1">Uncharacterized protein</fullName>
    </submittedName>
</protein>
<keyword evidence="2" id="KW-1185">Reference proteome</keyword>
<dbReference type="EnsemblPlants" id="TuG1812G0500000663.01.T01">
    <property type="protein sequence ID" value="TuG1812G0500000663.01.T01"/>
    <property type="gene ID" value="TuG1812G0500000663.01"/>
</dbReference>
<reference evidence="2" key="1">
    <citation type="journal article" date="2013" name="Nature">
        <title>Draft genome of the wheat A-genome progenitor Triticum urartu.</title>
        <authorList>
            <person name="Ling H.Q."/>
            <person name="Zhao S."/>
            <person name="Liu D."/>
            <person name="Wang J."/>
            <person name="Sun H."/>
            <person name="Zhang C."/>
            <person name="Fan H."/>
            <person name="Li D."/>
            <person name="Dong L."/>
            <person name="Tao Y."/>
            <person name="Gao C."/>
            <person name="Wu H."/>
            <person name="Li Y."/>
            <person name="Cui Y."/>
            <person name="Guo X."/>
            <person name="Zheng S."/>
            <person name="Wang B."/>
            <person name="Yu K."/>
            <person name="Liang Q."/>
            <person name="Yang W."/>
            <person name="Lou X."/>
            <person name="Chen J."/>
            <person name="Feng M."/>
            <person name="Jian J."/>
            <person name="Zhang X."/>
            <person name="Luo G."/>
            <person name="Jiang Y."/>
            <person name="Liu J."/>
            <person name="Wang Z."/>
            <person name="Sha Y."/>
            <person name="Zhang B."/>
            <person name="Wu H."/>
            <person name="Tang D."/>
            <person name="Shen Q."/>
            <person name="Xue P."/>
            <person name="Zou S."/>
            <person name="Wang X."/>
            <person name="Liu X."/>
            <person name="Wang F."/>
            <person name="Yang Y."/>
            <person name="An X."/>
            <person name="Dong Z."/>
            <person name="Zhang K."/>
            <person name="Zhang X."/>
            <person name="Luo M.C."/>
            <person name="Dvorak J."/>
            <person name="Tong Y."/>
            <person name="Wang J."/>
            <person name="Yang H."/>
            <person name="Li Z."/>
            <person name="Wang D."/>
            <person name="Zhang A."/>
            <person name="Wang J."/>
        </authorList>
    </citation>
    <scope>NUCLEOTIDE SEQUENCE</scope>
    <source>
        <strain evidence="2">cv. G1812</strain>
    </source>
</reference>
<organism evidence="1 2">
    <name type="scientific">Triticum urartu</name>
    <name type="common">Red wild einkorn</name>
    <name type="synonym">Crithodium urartu</name>
    <dbReference type="NCBI Taxonomy" id="4572"/>
    <lineage>
        <taxon>Eukaryota</taxon>
        <taxon>Viridiplantae</taxon>
        <taxon>Streptophyta</taxon>
        <taxon>Embryophyta</taxon>
        <taxon>Tracheophyta</taxon>
        <taxon>Spermatophyta</taxon>
        <taxon>Magnoliopsida</taxon>
        <taxon>Liliopsida</taxon>
        <taxon>Poales</taxon>
        <taxon>Poaceae</taxon>
        <taxon>BOP clade</taxon>
        <taxon>Pooideae</taxon>
        <taxon>Triticodae</taxon>
        <taxon>Triticeae</taxon>
        <taxon>Triticinae</taxon>
        <taxon>Triticum</taxon>
    </lineage>
</organism>
<sequence>MGASSSVGGHRQEEGLHMPPLLVLCSGVRPLSFPLCPCCDGDWVVRLEQSFNIFLMDAVVLILDVLYHDRDYARFFMLETIARVPYFAIQASISQQVWCFSSCQQLLWLTMGRKLLPLVEISDRVKKTSLYPWIILSCASLC</sequence>
<evidence type="ECO:0000313" key="2">
    <source>
        <dbReference type="Proteomes" id="UP000015106"/>
    </source>
</evidence>
<dbReference type="Proteomes" id="UP000015106">
    <property type="component" value="Chromosome 5"/>
</dbReference>
<accession>A0A8R7QAK0</accession>
<dbReference type="Gene3D" id="1.20.1260.140">
    <property type="entry name" value="Alternative oxidase"/>
    <property type="match status" value="1"/>
</dbReference>
<proteinExistence type="predicted"/>
<dbReference type="InterPro" id="IPR038659">
    <property type="entry name" value="AOX_sf"/>
</dbReference>
<reference evidence="1" key="2">
    <citation type="submission" date="2018-03" db="EMBL/GenBank/DDBJ databases">
        <title>The Triticum urartu genome reveals the dynamic nature of wheat genome evolution.</title>
        <authorList>
            <person name="Ling H."/>
            <person name="Ma B."/>
            <person name="Shi X."/>
            <person name="Liu H."/>
            <person name="Dong L."/>
            <person name="Sun H."/>
            <person name="Cao Y."/>
            <person name="Gao Q."/>
            <person name="Zheng S."/>
            <person name="Li Y."/>
            <person name="Yu Y."/>
            <person name="Du H."/>
            <person name="Qi M."/>
            <person name="Li Y."/>
            <person name="Yu H."/>
            <person name="Cui Y."/>
            <person name="Wang N."/>
            <person name="Chen C."/>
            <person name="Wu H."/>
            <person name="Zhao Y."/>
            <person name="Zhang J."/>
            <person name="Li Y."/>
            <person name="Zhou W."/>
            <person name="Zhang B."/>
            <person name="Hu W."/>
            <person name="Eijk M."/>
            <person name="Tang J."/>
            <person name="Witsenboer H."/>
            <person name="Zhao S."/>
            <person name="Li Z."/>
            <person name="Zhang A."/>
            <person name="Wang D."/>
            <person name="Liang C."/>
        </authorList>
    </citation>
    <scope>NUCLEOTIDE SEQUENCE [LARGE SCALE GENOMIC DNA]</scope>
    <source>
        <strain evidence="1">cv. G1812</strain>
    </source>
</reference>
<evidence type="ECO:0000313" key="1">
    <source>
        <dbReference type="EnsemblPlants" id="TuG1812G0500000663.01.T01"/>
    </source>
</evidence>